<evidence type="ECO:0000313" key="3">
    <source>
        <dbReference type="EMBL" id="CAG9771463.1"/>
    </source>
</evidence>
<feature type="compositionally biased region" description="Polar residues" evidence="2">
    <location>
        <begin position="135"/>
        <end position="158"/>
    </location>
</feature>
<feature type="coiled-coil region" evidence="1">
    <location>
        <begin position="636"/>
        <end position="670"/>
    </location>
</feature>
<dbReference type="Proteomes" id="UP001152799">
    <property type="component" value="Chromosome 7"/>
</dbReference>
<name>A0A9N9MVF8_9CUCU</name>
<sequence length="798" mass="90591">MGSRARKILKLLQSQEQHNSSSANNNTQIVQNSSESNIFPGPSTSKSFFKDQQNFDLNFTNTTYPGTSSDTKSPSDDCSENTVSPFSLNFSTRKINEQSNKLGFIEDATTEYPLAEIHNNRSQFADIHSSENKMNEPNLQNEPYRSQVHSYSLSPHNSRNSDKNYRSTNHSPSYSSLLSTDKINEPENKTEPTTNQVPTYSLLPISSNSQNSKTLTNYSSVLSTSQSSDKNNDAENKTETSTSQVPSYSLLPLPCNSQNSKNINEPNDIPNDSPVQSTSQNSDENNEPNNKTAPSTNQVPSYSSLPSTSQNSDRYIVENRGSTKISLRKVKLNYRVSDSEQEPFSSGSSDNYEPDSSSSSSESDSSSSSGSEPEVMRPVTTDQAEQQPDSPKKGKKRLRKESNWKRANRKKSKNSGQEYTSARGKTVLAKSMKPPCQNKCILSCSKKISQEYRQQLFKEYWELGSYQRQRDFLGSCVDKLNLTYRRISSATPRNPNCAFYFYNNGEKMRICKTFLINTLGISEKTLRTVIYSKVSGNGVIVEDRRGKHNKHKKIDEEIINSVREHINSIPRVESHYVRSDTSREFIDGGLSIAEMHRNYSERRRILDKPIASYDFYAKIFNTEFNIGFFNPKKDQCDLCESYKNSEENEKKNLENKYQEHLNEKILSREEKEKDKIRAKDGEITLAVYDLQAVLPVPIGQTSAFFYKSRLNCYNFTITEIANDRTKSFFWHEGLGNRGAIEIGSCVLIYLEELSKIRPGLDVVFYSDNCGGQQKNRQVIAIFVYQKITSCFHNNLLSF</sequence>
<dbReference type="PANTHER" id="PTHR10773">
    <property type="entry name" value="DNA-DIRECTED RNA POLYMERASES I, II, AND III SUBUNIT RPABC2"/>
    <property type="match status" value="1"/>
</dbReference>
<evidence type="ECO:0000256" key="2">
    <source>
        <dbReference type="SAM" id="MobiDB-lite"/>
    </source>
</evidence>
<reference evidence="3" key="1">
    <citation type="submission" date="2022-01" db="EMBL/GenBank/DDBJ databases">
        <authorList>
            <person name="King R."/>
        </authorList>
    </citation>
    <scope>NUCLEOTIDE SEQUENCE</scope>
</reference>
<protein>
    <submittedName>
        <fullName evidence="3">Uncharacterized protein</fullName>
    </submittedName>
</protein>
<feature type="compositionally biased region" description="Polar residues" evidence="2">
    <location>
        <begin position="380"/>
        <end position="389"/>
    </location>
</feature>
<dbReference type="PANTHER" id="PTHR10773:SF19">
    <property type="match status" value="1"/>
</dbReference>
<dbReference type="AlphaFoldDB" id="A0A9N9MVF8"/>
<keyword evidence="1" id="KW-0175">Coiled coil</keyword>
<feature type="compositionally biased region" description="Polar residues" evidence="2">
    <location>
        <begin position="273"/>
        <end position="313"/>
    </location>
</feature>
<feature type="compositionally biased region" description="Polar residues" evidence="2">
    <location>
        <begin position="62"/>
        <end position="72"/>
    </location>
</feature>
<feature type="region of interest" description="Disordered" evidence="2">
    <location>
        <begin position="13"/>
        <end position="48"/>
    </location>
</feature>
<evidence type="ECO:0000313" key="4">
    <source>
        <dbReference type="Proteomes" id="UP001152799"/>
    </source>
</evidence>
<gene>
    <name evidence="3" type="ORF">CEUTPL_LOCUS11895</name>
</gene>
<dbReference type="OrthoDB" id="434783at2759"/>
<evidence type="ECO:0000256" key="1">
    <source>
        <dbReference type="SAM" id="Coils"/>
    </source>
</evidence>
<feature type="compositionally biased region" description="Low complexity" evidence="2">
    <location>
        <begin position="345"/>
        <end position="373"/>
    </location>
</feature>
<feature type="compositionally biased region" description="Polar residues" evidence="2">
    <location>
        <begin position="191"/>
        <end position="229"/>
    </location>
</feature>
<dbReference type="EMBL" id="OU892283">
    <property type="protein sequence ID" value="CAG9771463.1"/>
    <property type="molecule type" value="Genomic_DNA"/>
</dbReference>
<feature type="region of interest" description="Disordered" evidence="2">
    <location>
        <begin position="337"/>
        <end position="426"/>
    </location>
</feature>
<proteinExistence type="predicted"/>
<feature type="region of interest" description="Disordered" evidence="2">
    <location>
        <begin position="62"/>
        <end position="85"/>
    </location>
</feature>
<feature type="compositionally biased region" description="Polar residues" evidence="2">
    <location>
        <begin position="255"/>
        <end position="265"/>
    </location>
</feature>
<feature type="compositionally biased region" description="Polar residues" evidence="2">
    <location>
        <begin position="166"/>
        <end position="181"/>
    </location>
</feature>
<accession>A0A9N9MVF8</accession>
<organism evidence="3 4">
    <name type="scientific">Ceutorhynchus assimilis</name>
    <name type="common">cabbage seed weevil</name>
    <dbReference type="NCBI Taxonomy" id="467358"/>
    <lineage>
        <taxon>Eukaryota</taxon>
        <taxon>Metazoa</taxon>
        <taxon>Ecdysozoa</taxon>
        <taxon>Arthropoda</taxon>
        <taxon>Hexapoda</taxon>
        <taxon>Insecta</taxon>
        <taxon>Pterygota</taxon>
        <taxon>Neoptera</taxon>
        <taxon>Endopterygota</taxon>
        <taxon>Coleoptera</taxon>
        <taxon>Polyphaga</taxon>
        <taxon>Cucujiformia</taxon>
        <taxon>Curculionidae</taxon>
        <taxon>Ceutorhynchinae</taxon>
        <taxon>Ceutorhynchus</taxon>
    </lineage>
</organism>
<keyword evidence="4" id="KW-1185">Reference proteome</keyword>
<feature type="region of interest" description="Disordered" evidence="2">
    <location>
        <begin position="133"/>
        <end position="319"/>
    </location>
</feature>